<evidence type="ECO:0000313" key="2">
    <source>
        <dbReference type="Proteomes" id="UP000476338"/>
    </source>
</evidence>
<dbReference type="EMBL" id="VWSJ01000027">
    <property type="protein sequence ID" value="MSN96881.1"/>
    <property type="molecule type" value="Genomic_DNA"/>
</dbReference>
<sequence length="78" mass="8754">MEGAPIDELNKGIEIFFNAIKEDEMALYFAEIFIVTFGGFAQQNRDFKGLNIDDSHPNLNAYDRTPMGEAVNLALDLL</sequence>
<proteinExistence type="predicted"/>
<evidence type="ECO:0000313" key="1">
    <source>
        <dbReference type="EMBL" id="MSN96881.1"/>
    </source>
</evidence>
<protein>
    <submittedName>
        <fullName evidence="1">Uncharacterized protein</fullName>
    </submittedName>
</protein>
<comment type="caution">
    <text evidence="1">The sequence shown here is derived from an EMBL/GenBank/DDBJ whole genome shotgun (WGS) entry which is preliminary data.</text>
</comment>
<reference evidence="1 2" key="1">
    <citation type="submission" date="2019-09" db="EMBL/GenBank/DDBJ databases">
        <authorList>
            <person name="Silva M."/>
            <person name="Pereira G."/>
            <person name="Lopes-Da-Costa L."/>
            <person name="Silva E."/>
        </authorList>
    </citation>
    <scope>NUCLEOTIDE SEQUENCE [LARGE SCALE GENOMIC DNA]</scope>
    <source>
        <strain evidence="1 2">FMV-PI01</strain>
    </source>
</reference>
<keyword evidence="2" id="KW-1185">Reference proteome</keyword>
<reference evidence="1 2" key="2">
    <citation type="submission" date="2020-03" db="EMBL/GenBank/DDBJ databases">
        <title>Campylobacter portucalensis sp. nov., a new species of Campylobacter isolated from the reproductive tract of bulls.</title>
        <authorList>
            <person name="Silva M.F."/>
            <person name="Pereira G."/>
            <person name="Carneiro C."/>
            <person name="Hemphill A."/>
            <person name="Mateus L."/>
            <person name="Lopes-Da-Costa L."/>
            <person name="Silva E."/>
        </authorList>
    </citation>
    <scope>NUCLEOTIDE SEQUENCE [LARGE SCALE GENOMIC DNA]</scope>
    <source>
        <strain evidence="1 2">FMV-PI01</strain>
    </source>
</reference>
<gene>
    <name evidence="1" type="ORF">F1B92_06840</name>
</gene>
<accession>A0A6L5WMK1</accession>
<organism evidence="1 2">
    <name type="scientific">Campylobacter portucalensis</name>
    <dbReference type="NCBI Taxonomy" id="2608384"/>
    <lineage>
        <taxon>Bacteria</taxon>
        <taxon>Pseudomonadati</taxon>
        <taxon>Campylobacterota</taxon>
        <taxon>Epsilonproteobacteria</taxon>
        <taxon>Campylobacterales</taxon>
        <taxon>Campylobacteraceae</taxon>
        <taxon>Campylobacter</taxon>
    </lineage>
</organism>
<name>A0A6L5WMK1_9BACT</name>
<dbReference type="RefSeq" id="WP_154571141.1">
    <property type="nucleotide sequence ID" value="NZ_VWSJ01000027.1"/>
</dbReference>
<dbReference type="Proteomes" id="UP000476338">
    <property type="component" value="Unassembled WGS sequence"/>
</dbReference>
<dbReference type="AlphaFoldDB" id="A0A6L5WMK1"/>